<reference evidence="6 7" key="1">
    <citation type="submission" date="2019-08" db="EMBL/GenBank/DDBJ databases">
        <authorList>
            <person name="Khan S.A."/>
            <person name="Jeon C.O."/>
            <person name="Jeong S.E."/>
        </authorList>
    </citation>
    <scope>NUCLEOTIDE SEQUENCE [LARGE SCALE GENOMIC DNA]</scope>
    <source>
        <strain evidence="7">IMCC1728</strain>
    </source>
</reference>
<dbReference type="PANTHER" id="PTHR14226">
    <property type="entry name" value="NEUROPATHY TARGET ESTERASE/SWISS CHEESE D.MELANOGASTER"/>
    <property type="match status" value="1"/>
</dbReference>
<evidence type="ECO:0000256" key="1">
    <source>
        <dbReference type="ARBA" id="ARBA00022801"/>
    </source>
</evidence>
<dbReference type="Gene3D" id="3.40.1090.10">
    <property type="entry name" value="Cytosolic phospholipase A2 catalytic domain"/>
    <property type="match status" value="2"/>
</dbReference>
<evidence type="ECO:0000313" key="6">
    <source>
        <dbReference type="EMBL" id="TXC65659.1"/>
    </source>
</evidence>
<evidence type="ECO:0000313" key="7">
    <source>
        <dbReference type="Proteomes" id="UP000321832"/>
    </source>
</evidence>
<gene>
    <name evidence="6" type="ORF">FSC37_05075</name>
</gene>
<dbReference type="PROSITE" id="PS51635">
    <property type="entry name" value="PNPLA"/>
    <property type="match status" value="1"/>
</dbReference>
<dbReference type="Proteomes" id="UP000321832">
    <property type="component" value="Unassembled WGS sequence"/>
</dbReference>
<sequence length="348" mass="37662">MPWFRSLPFTRPALGLALQGGGAHGAYTWGVLDALLETGRFRFDAISGTSAGAMNALALATGWMRGGAEGAREALADFWRAVGTQLPFEQWLVGPTESPGLAPGMRALMHWTRLLSPYQLNPLGLNPLREVLASQIDFERLKKRSAPRLFIAATHANSGRLRLFGNGELGVNAALASACLPTLHQAVMIDGEPYWDGGYSANPALFPLVKAGVADLLIVALSPMSHAHVPMSAEDIRSRALEFSFNAGFLREATLLGEACAEARRSLFAVGRLERRLRKLRTHLIDAHDDLGALAAETKLIAHLPFLERLRDLGRERASRWLESHGRRVGHEASVDLAACFSPPGPAA</sequence>
<dbReference type="InterPro" id="IPR002641">
    <property type="entry name" value="PNPLA_dom"/>
</dbReference>
<feature type="short sequence motif" description="GXSXG" evidence="4">
    <location>
        <begin position="48"/>
        <end position="52"/>
    </location>
</feature>
<feature type="short sequence motif" description="DGA/G" evidence="4">
    <location>
        <begin position="196"/>
        <end position="198"/>
    </location>
</feature>
<accession>A0A5C6TZ50</accession>
<dbReference type="EMBL" id="VOPW01000001">
    <property type="protein sequence ID" value="TXC65659.1"/>
    <property type="molecule type" value="Genomic_DNA"/>
</dbReference>
<evidence type="ECO:0000259" key="5">
    <source>
        <dbReference type="PROSITE" id="PS51635"/>
    </source>
</evidence>
<name>A0A5C6TZ50_9BURK</name>
<feature type="domain" description="PNPLA" evidence="5">
    <location>
        <begin position="16"/>
        <end position="209"/>
    </location>
</feature>
<evidence type="ECO:0000256" key="4">
    <source>
        <dbReference type="PROSITE-ProRule" id="PRU01161"/>
    </source>
</evidence>
<dbReference type="PANTHER" id="PTHR14226:SF78">
    <property type="entry name" value="SLR0060 PROTEIN"/>
    <property type="match status" value="1"/>
</dbReference>
<protein>
    <submittedName>
        <fullName evidence="6">Patatin-like phospholipase family protein</fullName>
    </submittedName>
</protein>
<feature type="active site" description="Nucleophile" evidence="4">
    <location>
        <position position="50"/>
    </location>
</feature>
<dbReference type="InterPro" id="IPR050301">
    <property type="entry name" value="NTE"/>
</dbReference>
<dbReference type="SUPFAM" id="SSF52151">
    <property type="entry name" value="FabD/lysophospholipase-like"/>
    <property type="match status" value="1"/>
</dbReference>
<keyword evidence="7" id="KW-1185">Reference proteome</keyword>
<evidence type="ECO:0000256" key="3">
    <source>
        <dbReference type="ARBA" id="ARBA00023098"/>
    </source>
</evidence>
<comment type="caution">
    <text evidence="6">The sequence shown here is derived from an EMBL/GenBank/DDBJ whole genome shotgun (WGS) entry which is preliminary data.</text>
</comment>
<dbReference type="Pfam" id="PF01734">
    <property type="entry name" value="Patatin"/>
    <property type="match status" value="1"/>
</dbReference>
<keyword evidence="1 4" id="KW-0378">Hydrolase</keyword>
<proteinExistence type="predicted"/>
<dbReference type="AlphaFoldDB" id="A0A5C6TZ50"/>
<keyword evidence="3 4" id="KW-0443">Lipid metabolism</keyword>
<dbReference type="GO" id="GO:0016787">
    <property type="term" value="F:hydrolase activity"/>
    <property type="evidence" value="ECO:0007669"/>
    <property type="project" value="UniProtKB-UniRule"/>
</dbReference>
<keyword evidence="2 4" id="KW-0442">Lipid degradation</keyword>
<organism evidence="6 7">
    <name type="scientific">Piscinibacter aquaticus</name>
    <dbReference type="NCBI Taxonomy" id="392597"/>
    <lineage>
        <taxon>Bacteria</taxon>
        <taxon>Pseudomonadati</taxon>
        <taxon>Pseudomonadota</taxon>
        <taxon>Betaproteobacteria</taxon>
        <taxon>Burkholderiales</taxon>
        <taxon>Sphaerotilaceae</taxon>
        <taxon>Piscinibacter</taxon>
    </lineage>
</organism>
<evidence type="ECO:0000256" key="2">
    <source>
        <dbReference type="ARBA" id="ARBA00022963"/>
    </source>
</evidence>
<feature type="short sequence motif" description="GXGXXG" evidence="4">
    <location>
        <begin position="20"/>
        <end position="25"/>
    </location>
</feature>
<feature type="active site" description="Proton acceptor" evidence="4">
    <location>
        <position position="196"/>
    </location>
</feature>
<dbReference type="GO" id="GO:0016042">
    <property type="term" value="P:lipid catabolic process"/>
    <property type="evidence" value="ECO:0007669"/>
    <property type="project" value="UniProtKB-UniRule"/>
</dbReference>
<dbReference type="InterPro" id="IPR016035">
    <property type="entry name" value="Acyl_Trfase/lysoPLipase"/>
</dbReference>